<reference evidence="2 3" key="1">
    <citation type="submission" date="2019-07" db="EMBL/GenBank/DDBJ databases">
        <title>Whole genome shotgun sequence of Cyclobacterium qasimii NBRC 106168.</title>
        <authorList>
            <person name="Hosoyama A."/>
            <person name="Uohara A."/>
            <person name="Ohji S."/>
            <person name="Ichikawa N."/>
        </authorList>
    </citation>
    <scope>NUCLEOTIDE SEQUENCE [LARGE SCALE GENOMIC DNA]</scope>
    <source>
        <strain evidence="2 3">NBRC 106168</strain>
    </source>
</reference>
<protein>
    <recommendedName>
        <fullName evidence="1">Polysaccharide pyruvyl transferase domain-containing protein</fullName>
    </recommendedName>
</protein>
<proteinExistence type="predicted"/>
<accession>A0A512C962</accession>
<keyword evidence="3" id="KW-1185">Reference proteome</keyword>
<dbReference type="EMBL" id="BJYV01000004">
    <property type="protein sequence ID" value="GEO20742.1"/>
    <property type="molecule type" value="Genomic_DNA"/>
</dbReference>
<evidence type="ECO:0000313" key="2">
    <source>
        <dbReference type="EMBL" id="GEO20742.1"/>
    </source>
</evidence>
<gene>
    <name evidence="2" type="ORF">CQA01_12760</name>
</gene>
<dbReference type="AlphaFoldDB" id="A0A512C962"/>
<comment type="caution">
    <text evidence="2">The sequence shown here is derived from an EMBL/GenBank/DDBJ whole genome shotgun (WGS) entry which is preliminary data.</text>
</comment>
<dbReference type="Pfam" id="PF04230">
    <property type="entry name" value="PS_pyruv_trans"/>
    <property type="match status" value="1"/>
</dbReference>
<name>A0A512C962_9BACT</name>
<dbReference type="InterPro" id="IPR007345">
    <property type="entry name" value="Polysacch_pyruvyl_Trfase"/>
</dbReference>
<sequence>MKIGIITYQRSHNYGAVLQAYALLSTLKKNGHDVEIVDYWPHYRDGMYDNLKYKFLPNDISVIDKTKTIVTDFLSYERRIRRSKKFENFIKSRLKLTGDTIKNGVDIVDKFDLIIYGSDQIWRYNNYNLFKGFDPVYWGKFPINCPKKITYAASMGVMDIDDSKLTFVKENLSNFDNISVRESSLKDLIQPLTDKKIDQVLDPVFLLSKNEWNELTFKSKINRKYVLFYNLLSSKEGTLMADTIALKLGCKVIEISGNIQPLKYSNRFQQTTGPKEYVNLFKNAEFIVSTSFHGVAFSIVFDKQFYALGMGKNSSRVQSLLDKLKISNRLVEKTSEINLDSKINYISVNEILNREIENSFKFLNNNL</sequence>
<evidence type="ECO:0000313" key="3">
    <source>
        <dbReference type="Proteomes" id="UP000321301"/>
    </source>
</evidence>
<organism evidence="2 3">
    <name type="scientific">Cyclobacterium qasimii</name>
    <dbReference type="NCBI Taxonomy" id="1350429"/>
    <lineage>
        <taxon>Bacteria</taxon>
        <taxon>Pseudomonadati</taxon>
        <taxon>Bacteroidota</taxon>
        <taxon>Cytophagia</taxon>
        <taxon>Cytophagales</taxon>
        <taxon>Cyclobacteriaceae</taxon>
        <taxon>Cyclobacterium</taxon>
    </lineage>
</organism>
<dbReference type="RefSeq" id="WP_146947370.1">
    <property type="nucleotide sequence ID" value="NZ_BJYV01000004.1"/>
</dbReference>
<evidence type="ECO:0000259" key="1">
    <source>
        <dbReference type="Pfam" id="PF04230"/>
    </source>
</evidence>
<feature type="domain" description="Polysaccharide pyruvyl transferase" evidence="1">
    <location>
        <begin position="13"/>
        <end position="309"/>
    </location>
</feature>
<dbReference type="Proteomes" id="UP000321301">
    <property type="component" value="Unassembled WGS sequence"/>
</dbReference>